<protein>
    <submittedName>
        <fullName evidence="1">Uncharacterized protein</fullName>
    </submittedName>
</protein>
<dbReference type="AlphaFoldDB" id="A0A9P3AJP0"/>
<proteinExistence type="predicted"/>
<dbReference type="EMBL" id="BMZW01000068">
    <property type="protein sequence ID" value="GFZ63137.1"/>
    <property type="molecule type" value="Genomic_DNA"/>
</dbReference>
<dbReference type="RefSeq" id="WP_057421209.1">
    <property type="nucleotide sequence ID" value="NZ_BMZW01000068.1"/>
</dbReference>
<dbReference type="Proteomes" id="UP000630864">
    <property type="component" value="Unassembled WGS sequence"/>
</dbReference>
<name>A0A9P3AJP0_PSEA0</name>
<organism evidence="1 2">
    <name type="scientific">Pseudomonas amygdali pv. eriobotryae</name>
    <dbReference type="NCBI Taxonomy" id="129137"/>
    <lineage>
        <taxon>Bacteria</taxon>
        <taxon>Pseudomonadati</taxon>
        <taxon>Pseudomonadota</taxon>
        <taxon>Gammaproteobacteria</taxon>
        <taxon>Pseudomonadales</taxon>
        <taxon>Pseudomonadaceae</taxon>
        <taxon>Pseudomonas</taxon>
        <taxon>Pseudomonas amygdali</taxon>
    </lineage>
</organism>
<evidence type="ECO:0000313" key="2">
    <source>
        <dbReference type="Proteomes" id="UP000630864"/>
    </source>
</evidence>
<gene>
    <name evidence="1" type="ORF">PSE10A_56480</name>
</gene>
<sequence length="99" mass="11436">MLTISALMVLAKEAPQDLMRWSSFVAQTEFSWQDTTLVLDAEGWQTLWFEMEIVNGLALAEWEEEGSPPDWSYPWCERYKHDARGLVTELLQLLAATNQ</sequence>
<reference evidence="1" key="1">
    <citation type="submission" date="2020-09" db="EMBL/GenBank/DDBJ databases">
        <title>Pseudomonas syringae pv. eriobotryae genome sequence causing loquat canker disease.</title>
        <authorList>
            <person name="Fukuda S."/>
            <person name="Tashiro H."/>
            <person name="Nagano Y."/>
        </authorList>
    </citation>
    <scope>NUCLEOTIDE SEQUENCE</scope>
    <source>
        <strain evidence="1">AM001</strain>
    </source>
</reference>
<evidence type="ECO:0000313" key="1">
    <source>
        <dbReference type="EMBL" id="GFZ63137.1"/>
    </source>
</evidence>
<comment type="caution">
    <text evidence="1">The sequence shown here is derived from an EMBL/GenBank/DDBJ whole genome shotgun (WGS) entry which is preliminary data.</text>
</comment>
<accession>A0A9P3AJP0</accession>